<evidence type="ECO:0000256" key="5">
    <source>
        <dbReference type="ARBA" id="ARBA00022741"/>
    </source>
</evidence>
<keyword evidence="12" id="KW-1185">Reference proteome</keyword>
<keyword evidence="6 11" id="KW-0418">Kinase</keyword>
<dbReference type="SUPFAM" id="SSF55874">
    <property type="entry name" value="ATPase domain of HSP90 chaperone/DNA topoisomerase II/histidine kinase"/>
    <property type="match status" value="1"/>
</dbReference>
<dbReference type="EMBL" id="JASNVK010000008">
    <property type="protein sequence ID" value="MDK4300784.1"/>
    <property type="molecule type" value="Genomic_DNA"/>
</dbReference>
<keyword evidence="8" id="KW-0902">Two-component regulatory system</keyword>
<dbReference type="InterPro" id="IPR011712">
    <property type="entry name" value="Sig_transdc_His_kin_sub3_dim/P"/>
</dbReference>
<evidence type="ECO:0000256" key="1">
    <source>
        <dbReference type="ARBA" id="ARBA00000085"/>
    </source>
</evidence>
<dbReference type="Gene3D" id="3.30.565.10">
    <property type="entry name" value="Histidine kinase-like ATPase, C-terminal domain"/>
    <property type="match status" value="1"/>
</dbReference>
<dbReference type="PANTHER" id="PTHR24421:SF10">
    <property type="entry name" value="NITRATE_NITRITE SENSOR PROTEIN NARQ"/>
    <property type="match status" value="1"/>
</dbReference>
<evidence type="ECO:0000313" key="12">
    <source>
        <dbReference type="Proteomes" id="UP001243856"/>
    </source>
</evidence>
<dbReference type="GO" id="GO:0016301">
    <property type="term" value="F:kinase activity"/>
    <property type="evidence" value="ECO:0007669"/>
    <property type="project" value="UniProtKB-KW"/>
</dbReference>
<evidence type="ECO:0000256" key="3">
    <source>
        <dbReference type="ARBA" id="ARBA00022553"/>
    </source>
</evidence>
<keyword evidence="5" id="KW-0547">Nucleotide-binding</keyword>
<evidence type="ECO:0000256" key="9">
    <source>
        <dbReference type="SAM" id="Phobius"/>
    </source>
</evidence>
<proteinExistence type="predicted"/>
<keyword evidence="9" id="KW-1133">Transmembrane helix</keyword>
<dbReference type="Proteomes" id="UP001243856">
    <property type="component" value="Unassembled WGS sequence"/>
</dbReference>
<comment type="caution">
    <text evidence="11">The sequence shown here is derived from an EMBL/GenBank/DDBJ whole genome shotgun (WGS) entry which is preliminary data.</text>
</comment>
<comment type="catalytic activity">
    <reaction evidence="1">
        <text>ATP + protein L-histidine = ADP + protein N-phospho-L-histidine.</text>
        <dbReference type="EC" id="2.7.13.3"/>
    </reaction>
</comment>
<evidence type="ECO:0000256" key="8">
    <source>
        <dbReference type="ARBA" id="ARBA00023012"/>
    </source>
</evidence>
<evidence type="ECO:0000256" key="4">
    <source>
        <dbReference type="ARBA" id="ARBA00022679"/>
    </source>
</evidence>
<evidence type="ECO:0000313" key="11">
    <source>
        <dbReference type="EMBL" id="MDK4300784.1"/>
    </source>
</evidence>
<keyword evidence="3" id="KW-0597">Phosphoprotein</keyword>
<protein>
    <recommendedName>
        <fullName evidence="2">histidine kinase</fullName>
        <ecNumber evidence="2">2.7.13.3</ecNumber>
    </recommendedName>
</protein>
<keyword evidence="7" id="KW-0067">ATP-binding</keyword>
<keyword evidence="9" id="KW-0812">Transmembrane</keyword>
<keyword evidence="9" id="KW-0472">Membrane</keyword>
<feature type="transmembrane region" description="Helical" evidence="9">
    <location>
        <begin position="51"/>
        <end position="70"/>
    </location>
</feature>
<sequence>MFAQRFPTTLALPALALIFSGASIISGTNITPLIITLIILQALSLITSPNHPRTSAATFTASFIGALLAGHSTGLELFLGIFLITVITAIGEHLLAALIAATITLGGFYSPANSRVEFDIGAAIIFLTIITLAYLLGFWIHHNRQLRFQTQRTQQTRQKQLTSLLHDTIAADLTSVIVQLEKLAITTPERNAELKNTAHTAREALDKTRQLLTTLNTQPETHPAPSLPTTLEAMTQRLHNHSFAVTTTTELSTPVTNTLHNTALERVLSETVTNIIKHATPQSHVIISATSNDQGVTLSFTNARTPTKKTSASPHLGLTSMSNTLHTVGGELRTYSANKEWVTTAHIPFSRK</sequence>
<dbReference type="Pfam" id="PF07730">
    <property type="entry name" value="HisKA_3"/>
    <property type="match status" value="1"/>
</dbReference>
<evidence type="ECO:0000256" key="7">
    <source>
        <dbReference type="ARBA" id="ARBA00022840"/>
    </source>
</evidence>
<evidence type="ECO:0000256" key="2">
    <source>
        <dbReference type="ARBA" id="ARBA00012438"/>
    </source>
</evidence>
<evidence type="ECO:0000256" key="6">
    <source>
        <dbReference type="ARBA" id="ARBA00022777"/>
    </source>
</evidence>
<gene>
    <name evidence="11" type="ORF">QPX45_05890</name>
</gene>
<dbReference type="EC" id="2.7.13.3" evidence="2"/>
<reference evidence="11 12" key="1">
    <citation type="submission" date="2023-05" db="EMBL/GenBank/DDBJ databases">
        <title>Metabolic capabilities are highly conserved among human nasal-associated Corynebacterium species in pangenomic analyses.</title>
        <authorList>
            <person name="Tran T.H."/>
            <person name="Roberts A.Q."/>
            <person name="Escapa I.F."/>
            <person name="Gao W."/>
            <person name="Conlan S."/>
            <person name="Kong H."/>
            <person name="Segre J.A."/>
            <person name="Kelly M.S."/>
            <person name="Lemon K.P."/>
        </authorList>
    </citation>
    <scope>NUCLEOTIDE SEQUENCE [LARGE SCALE GENOMIC DNA]</scope>
    <source>
        <strain evidence="11 12">KPL2811</strain>
    </source>
</reference>
<evidence type="ECO:0000259" key="10">
    <source>
        <dbReference type="Pfam" id="PF07730"/>
    </source>
</evidence>
<accession>A0ABT7G240</accession>
<feature type="domain" description="Signal transduction histidine kinase subgroup 3 dimerisation and phosphoacceptor" evidence="10">
    <location>
        <begin position="165"/>
        <end position="218"/>
    </location>
</feature>
<feature type="transmembrane region" description="Helical" evidence="9">
    <location>
        <begin position="120"/>
        <end position="140"/>
    </location>
</feature>
<organism evidence="11 12">
    <name type="scientific">Corynebacterium propinquum</name>
    <dbReference type="NCBI Taxonomy" id="43769"/>
    <lineage>
        <taxon>Bacteria</taxon>
        <taxon>Bacillati</taxon>
        <taxon>Actinomycetota</taxon>
        <taxon>Actinomycetes</taxon>
        <taxon>Mycobacteriales</taxon>
        <taxon>Corynebacteriaceae</taxon>
        <taxon>Corynebacterium</taxon>
    </lineage>
</organism>
<feature type="transmembrane region" description="Helical" evidence="9">
    <location>
        <begin position="77"/>
        <end position="108"/>
    </location>
</feature>
<name>A0ABT7G240_9CORY</name>
<dbReference type="PANTHER" id="PTHR24421">
    <property type="entry name" value="NITRATE/NITRITE SENSOR PROTEIN NARX-RELATED"/>
    <property type="match status" value="1"/>
</dbReference>
<dbReference type="InterPro" id="IPR036890">
    <property type="entry name" value="HATPase_C_sf"/>
</dbReference>
<keyword evidence="4" id="KW-0808">Transferase</keyword>
<dbReference type="RefSeq" id="WP_259816322.1">
    <property type="nucleotide sequence ID" value="NZ_CP100364.1"/>
</dbReference>
<dbReference type="InterPro" id="IPR050482">
    <property type="entry name" value="Sensor_HK_TwoCompSys"/>
</dbReference>